<evidence type="ECO:0000256" key="1">
    <source>
        <dbReference type="SAM" id="Phobius"/>
    </source>
</evidence>
<dbReference type="EMBL" id="JAGGKT010000001">
    <property type="protein sequence ID" value="MBP1930226.1"/>
    <property type="molecule type" value="Genomic_DNA"/>
</dbReference>
<gene>
    <name evidence="2" type="ORF">J2Z37_000213</name>
</gene>
<keyword evidence="1" id="KW-0472">Membrane</keyword>
<accession>A0ABS4GIZ2</accession>
<protein>
    <submittedName>
        <fullName evidence="2">Type IV pilus assembly protein PilN</fullName>
    </submittedName>
</protein>
<sequence>MMLVNINLLPQREKKSLSPYILLAIGLLILIIGGCWLYFQGQSLKLELSTAEEQLTMIKKLREVEEQKASLSVSTSSANQLQGIVSWVEEQPVSTVIVLHKLTAALPKYGAFQNYQYAGDSSVTLSVQFDTLFEVSAYLHELEEDPIINEVKLKNVKTVSVNTPGSEERALTGDDQEQFMPRYMALFQMKLDKESIKAEKEERE</sequence>
<organism evidence="2 3">
    <name type="scientific">Ammoniphilus resinae</name>
    <dbReference type="NCBI Taxonomy" id="861532"/>
    <lineage>
        <taxon>Bacteria</taxon>
        <taxon>Bacillati</taxon>
        <taxon>Bacillota</taxon>
        <taxon>Bacilli</taxon>
        <taxon>Bacillales</taxon>
        <taxon>Paenibacillaceae</taxon>
        <taxon>Aneurinibacillus group</taxon>
        <taxon>Ammoniphilus</taxon>
    </lineage>
</organism>
<proteinExistence type="predicted"/>
<keyword evidence="1" id="KW-0812">Transmembrane</keyword>
<feature type="transmembrane region" description="Helical" evidence="1">
    <location>
        <begin position="20"/>
        <end position="39"/>
    </location>
</feature>
<reference evidence="2 3" key="1">
    <citation type="submission" date="2021-03" db="EMBL/GenBank/DDBJ databases">
        <title>Genomic Encyclopedia of Type Strains, Phase IV (KMG-IV): sequencing the most valuable type-strain genomes for metagenomic binning, comparative biology and taxonomic classification.</title>
        <authorList>
            <person name="Goeker M."/>
        </authorList>
    </citation>
    <scope>NUCLEOTIDE SEQUENCE [LARGE SCALE GENOMIC DNA]</scope>
    <source>
        <strain evidence="2 3">DSM 24738</strain>
    </source>
</reference>
<comment type="caution">
    <text evidence="2">The sequence shown here is derived from an EMBL/GenBank/DDBJ whole genome shotgun (WGS) entry which is preliminary data.</text>
</comment>
<keyword evidence="1" id="KW-1133">Transmembrane helix</keyword>
<keyword evidence="3" id="KW-1185">Reference proteome</keyword>
<dbReference type="Proteomes" id="UP001519343">
    <property type="component" value="Unassembled WGS sequence"/>
</dbReference>
<evidence type="ECO:0000313" key="3">
    <source>
        <dbReference type="Proteomes" id="UP001519343"/>
    </source>
</evidence>
<evidence type="ECO:0000313" key="2">
    <source>
        <dbReference type="EMBL" id="MBP1930226.1"/>
    </source>
</evidence>
<name>A0ABS4GIZ2_9BACL</name>